<evidence type="ECO:0000256" key="1">
    <source>
        <dbReference type="ARBA" id="ARBA00023125"/>
    </source>
</evidence>
<keyword evidence="1" id="KW-0238">DNA-binding</keyword>
<evidence type="ECO:0000259" key="2">
    <source>
        <dbReference type="Pfam" id="PF07282"/>
    </source>
</evidence>
<evidence type="ECO:0000313" key="3">
    <source>
        <dbReference type="EMBL" id="MFC7127716.1"/>
    </source>
</evidence>
<dbReference type="GO" id="GO:0003677">
    <property type="term" value="F:DNA binding"/>
    <property type="evidence" value="ECO:0007669"/>
    <property type="project" value="UniProtKB-KW"/>
</dbReference>
<dbReference type="Proteomes" id="UP001596414">
    <property type="component" value="Unassembled WGS sequence"/>
</dbReference>
<comment type="caution">
    <text evidence="3">The sequence shown here is derived from an EMBL/GenBank/DDBJ whole genome shotgun (WGS) entry which is preliminary data.</text>
</comment>
<reference evidence="3 4" key="1">
    <citation type="journal article" date="2014" name="Int. J. Syst. Evol. Microbiol.">
        <title>Complete genome sequence of Corynebacterium casei LMG S-19264T (=DSM 44701T), isolated from a smear-ripened cheese.</title>
        <authorList>
            <consortium name="US DOE Joint Genome Institute (JGI-PGF)"/>
            <person name="Walter F."/>
            <person name="Albersmeier A."/>
            <person name="Kalinowski J."/>
            <person name="Ruckert C."/>
        </authorList>
    </citation>
    <scope>NUCLEOTIDE SEQUENCE [LARGE SCALE GENOMIC DNA]</scope>
    <source>
        <strain evidence="3 4">CGMCC 4.7215</strain>
    </source>
</reference>
<dbReference type="InterPro" id="IPR010095">
    <property type="entry name" value="Cas12f1-like_TNB"/>
</dbReference>
<feature type="domain" description="Cas12f1-like TNB" evidence="2">
    <location>
        <begin position="27"/>
        <end position="69"/>
    </location>
</feature>
<dbReference type="EMBL" id="JBHSZQ010000052">
    <property type="protein sequence ID" value="MFC7127716.1"/>
    <property type="molecule type" value="Genomic_DNA"/>
</dbReference>
<dbReference type="Pfam" id="PF07282">
    <property type="entry name" value="Cas12f1-like_TNB"/>
    <property type="match status" value="1"/>
</dbReference>
<evidence type="ECO:0000313" key="4">
    <source>
        <dbReference type="Proteomes" id="UP001596414"/>
    </source>
</evidence>
<dbReference type="AlphaFoldDB" id="A0ABD5XDM3"/>
<gene>
    <name evidence="3" type="ORF">ACFQJ7_17105</name>
</gene>
<dbReference type="RefSeq" id="WP_267636840.1">
    <property type="nucleotide sequence ID" value="NZ_JAODIY010000006.1"/>
</dbReference>
<accession>A0ABD5XDM3</accession>
<name>A0ABD5XDM3_9EURY</name>
<sequence length="73" mass="8419">MAVHYNRTHNSVVETERLNAHGLHTTSWYGIPSDDVELKYTSQQCPLCGHTKRANRHKKRLNRRACGIKIGYV</sequence>
<organism evidence="3 4">
    <name type="scientific">Halovenus rubra</name>
    <dbReference type="NCBI Taxonomy" id="869890"/>
    <lineage>
        <taxon>Archaea</taxon>
        <taxon>Methanobacteriati</taxon>
        <taxon>Methanobacteriota</taxon>
        <taxon>Stenosarchaea group</taxon>
        <taxon>Halobacteria</taxon>
        <taxon>Halobacteriales</taxon>
        <taxon>Haloarculaceae</taxon>
        <taxon>Halovenus</taxon>
    </lineage>
</organism>
<protein>
    <submittedName>
        <fullName evidence="3">Zinc ribbon domain-containing protein</fullName>
    </submittedName>
</protein>
<proteinExistence type="predicted"/>